<reference evidence="1" key="1">
    <citation type="submission" date="2018-02" db="EMBL/GenBank/DDBJ databases">
        <authorList>
            <person name="Cohen D.B."/>
            <person name="Kent A.D."/>
        </authorList>
    </citation>
    <scope>NUCLEOTIDE SEQUENCE</scope>
</reference>
<gene>
    <name evidence="1" type="ORF">FSB_LOCUS38618</name>
</gene>
<protein>
    <submittedName>
        <fullName evidence="1">Uncharacterized protein</fullName>
    </submittedName>
</protein>
<dbReference type="PANTHER" id="PTHR36749:SF1">
    <property type="entry name" value="F7O18.3 PROTEIN"/>
    <property type="match status" value="1"/>
</dbReference>
<accession>A0A2N9H8L2</accession>
<evidence type="ECO:0000313" key="1">
    <source>
        <dbReference type="EMBL" id="SPD10736.1"/>
    </source>
</evidence>
<sequence>MEALKFPSKFSKTAGRIKEAISNLPVATEDDDRGEAAALKDETELTDDNGQINQDVPFVAPTEEHKEEESDPFGLNAFISTSVKKGEKPKGKKDTTARIKEEEEENKRFIKSQREALITCLEIAARRYKTPWCQTVLDILVKHAFDNVARFTSRQRDAIDKLWASIREQLTRRKQGKSVNGKLDVNGFEWLQQKYSTEKISIRHSVGGSGDRRAQQWLVSSQQLGGGGGGCGLLTARWSGCGLVVFGDGLFPDLLVMVVRGGDGVSVWVCRR</sequence>
<organism evidence="1">
    <name type="scientific">Fagus sylvatica</name>
    <name type="common">Beechnut</name>
    <dbReference type="NCBI Taxonomy" id="28930"/>
    <lineage>
        <taxon>Eukaryota</taxon>
        <taxon>Viridiplantae</taxon>
        <taxon>Streptophyta</taxon>
        <taxon>Embryophyta</taxon>
        <taxon>Tracheophyta</taxon>
        <taxon>Spermatophyta</taxon>
        <taxon>Magnoliopsida</taxon>
        <taxon>eudicotyledons</taxon>
        <taxon>Gunneridae</taxon>
        <taxon>Pentapetalae</taxon>
        <taxon>rosids</taxon>
        <taxon>fabids</taxon>
        <taxon>Fagales</taxon>
        <taxon>Fagaceae</taxon>
        <taxon>Fagus</taxon>
    </lineage>
</organism>
<name>A0A2N9H8L2_FAGSY</name>
<dbReference type="EMBL" id="OIVN01003362">
    <property type="protein sequence ID" value="SPD10736.1"/>
    <property type="molecule type" value="Genomic_DNA"/>
</dbReference>
<dbReference type="AlphaFoldDB" id="A0A2N9H8L2"/>
<proteinExistence type="predicted"/>
<dbReference type="PANTHER" id="PTHR36749">
    <property type="entry name" value="F7O18.3 PROTEIN"/>
    <property type="match status" value="1"/>
</dbReference>